<feature type="domain" description="AB hydrolase-1" evidence="1">
    <location>
        <begin position="42"/>
        <end position="160"/>
    </location>
</feature>
<dbReference type="PRINTS" id="PR00412">
    <property type="entry name" value="EPOXHYDRLASE"/>
</dbReference>
<accession>A0ABW2XWW5</accession>
<dbReference type="SUPFAM" id="SSF53474">
    <property type="entry name" value="alpha/beta-Hydrolases"/>
    <property type="match status" value="1"/>
</dbReference>
<protein>
    <submittedName>
        <fullName evidence="2">Alpha/beta fold hydrolase</fullName>
    </submittedName>
</protein>
<organism evidence="2 3">
    <name type="scientific">Actinomadura fibrosa</name>
    <dbReference type="NCBI Taxonomy" id="111802"/>
    <lineage>
        <taxon>Bacteria</taxon>
        <taxon>Bacillati</taxon>
        <taxon>Actinomycetota</taxon>
        <taxon>Actinomycetes</taxon>
        <taxon>Streptosporangiales</taxon>
        <taxon>Thermomonosporaceae</taxon>
        <taxon>Actinomadura</taxon>
    </lineage>
</organism>
<dbReference type="Gene3D" id="3.40.50.1820">
    <property type="entry name" value="alpha/beta hydrolase"/>
    <property type="match status" value="1"/>
</dbReference>
<sequence length="291" mass="30452">MPEVTARGVRFHVQTMDPVGHAPAADLRDGAGPGRRAAQGPPVVVFVHGLVIDNLSSFYYTLAGPVAAAGARSVLYDLRGHGRTERPSAGYGAAEAVRDLFAVLDALGHRGPVHLVANSWGGVVALNAALARPSRVAGLVLIEAYGPSERPGAWIEDLLNTLGRSALLLEHERVAERYRALGWRRGARMAATADALINGTSLLDDLAVAEPVGPAALASVACPVLAVYGQHSDVMDAGRLLLRTVPGCTLHVMAGYAHTVLREGTAELLEVLLPWLAHHAGTRVPVAGGAR</sequence>
<dbReference type="Proteomes" id="UP001597063">
    <property type="component" value="Unassembled WGS sequence"/>
</dbReference>
<evidence type="ECO:0000259" key="1">
    <source>
        <dbReference type="Pfam" id="PF00561"/>
    </source>
</evidence>
<dbReference type="InterPro" id="IPR000639">
    <property type="entry name" value="Epox_hydrolase-like"/>
</dbReference>
<dbReference type="EMBL" id="JBHTGP010000015">
    <property type="protein sequence ID" value="MFD0688995.1"/>
    <property type="molecule type" value="Genomic_DNA"/>
</dbReference>
<comment type="caution">
    <text evidence="2">The sequence shown here is derived from an EMBL/GenBank/DDBJ whole genome shotgun (WGS) entry which is preliminary data.</text>
</comment>
<dbReference type="Pfam" id="PF00561">
    <property type="entry name" value="Abhydrolase_1"/>
    <property type="match status" value="1"/>
</dbReference>
<dbReference type="InterPro" id="IPR000073">
    <property type="entry name" value="AB_hydrolase_1"/>
</dbReference>
<evidence type="ECO:0000313" key="3">
    <source>
        <dbReference type="Proteomes" id="UP001597063"/>
    </source>
</evidence>
<dbReference type="PANTHER" id="PTHR43798">
    <property type="entry name" value="MONOACYLGLYCEROL LIPASE"/>
    <property type="match status" value="1"/>
</dbReference>
<dbReference type="RefSeq" id="WP_131762289.1">
    <property type="nucleotide sequence ID" value="NZ_CAACUY010000221.1"/>
</dbReference>
<reference evidence="3" key="1">
    <citation type="journal article" date="2019" name="Int. J. Syst. Evol. Microbiol.">
        <title>The Global Catalogue of Microorganisms (GCM) 10K type strain sequencing project: providing services to taxonomists for standard genome sequencing and annotation.</title>
        <authorList>
            <consortium name="The Broad Institute Genomics Platform"/>
            <consortium name="The Broad Institute Genome Sequencing Center for Infectious Disease"/>
            <person name="Wu L."/>
            <person name="Ma J."/>
        </authorList>
    </citation>
    <scope>NUCLEOTIDE SEQUENCE [LARGE SCALE GENOMIC DNA]</scope>
    <source>
        <strain evidence="3">JCM 9371</strain>
    </source>
</reference>
<dbReference type="GO" id="GO:0016787">
    <property type="term" value="F:hydrolase activity"/>
    <property type="evidence" value="ECO:0007669"/>
    <property type="project" value="UniProtKB-KW"/>
</dbReference>
<keyword evidence="3" id="KW-1185">Reference proteome</keyword>
<name>A0ABW2XWW5_9ACTN</name>
<dbReference type="InterPro" id="IPR029058">
    <property type="entry name" value="AB_hydrolase_fold"/>
</dbReference>
<keyword evidence="2" id="KW-0378">Hydrolase</keyword>
<dbReference type="PRINTS" id="PR00111">
    <property type="entry name" value="ABHYDROLASE"/>
</dbReference>
<evidence type="ECO:0000313" key="2">
    <source>
        <dbReference type="EMBL" id="MFD0688995.1"/>
    </source>
</evidence>
<dbReference type="PANTHER" id="PTHR43798:SF33">
    <property type="entry name" value="HYDROLASE, PUTATIVE (AFU_ORTHOLOGUE AFUA_2G14860)-RELATED"/>
    <property type="match status" value="1"/>
</dbReference>
<proteinExistence type="predicted"/>
<dbReference type="InterPro" id="IPR050266">
    <property type="entry name" value="AB_hydrolase_sf"/>
</dbReference>
<gene>
    <name evidence="2" type="ORF">ACFQZM_31205</name>
</gene>